<protein>
    <submittedName>
        <fullName evidence="2">Uncharacterized protein</fullName>
    </submittedName>
</protein>
<evidence type="ECO:0000313" key="2">
    <source>
        <dbReference type="EnsemblPlants" id="AET1Gv20308800.1"/>
    </source>
</evidence>
<feature type="region of interest" description="Disordered" evidence="1">
    <location>
        <begin position="1"/>
        <end position="32"/>
    </location>
</feature>
<proteinExistence type="predicted"/>
<keyword evidence="3" id="KW-1185">Reference proteome</keyword>
<dbReference type="Proteomes" id="UP000015105">
    <property type="component" value="Chromosome 1D"/>
</dbReference>
<reference evidence="2" key="5">
    <citation type="journal article" date="2021" name="G3 (Bethesda)">
        <title>Aegilops tauschii genome assembly Aet v5.0 features greater sequence contiguity and improved annotation.</title>
        <authorList>
            <person name="Wang L."/>
            <person name="Zhu T."/>
            <person name="Rodriguez J.C."/>
            <person name="Deal K.R."/>
            <person name="Dubcovsky J."/>
            <person name="McGuire P.E."/>
            <person name="Lux T."/>
            <person name="Spannagl M."/>
            <person name="Mayer K.F.X."/>
            <person name="Baldrich P."/>
            <person name="Meyers B.C."/>
            <person name="Huo N."/>
            <person name="Gu Y.Q."/>
            <person name="Zhou H."/>
            <person name="Devos K.M."/>
            <person name="Bennetzen J.L."/>
            <person name="Unver T."/>
            <person name="Budak H."/>
            <person name="Gulick P.J."/>
            <person name="Galiba G."/>
            <person name="Kalapos B."/>
            <person name="Nelson D.R."/>
            <person name="Li P."/>
            <person name="You F.M."/>
            <person name="Luo M.C."/>
            <person name="Dvorak J."/>
        </authorList>
    </citation>
    <scope>NUCLEOTIDE SEQUENCE [LARGE SCALE GENOMIC DNA]</scope>
    <source>
        <strain evidence="2">cv. AL8/78</strain>
    </source>
</reference>
<reference evidence="2" key="3">
    <citation type="journal article" date="2017" name="Nature">
        <title>Genome sequence of the progenitor of the wheat D genome Aegilops tauschii.</title>
        <authorList>
            <person name="Luo M.C."/>
            <person name="Gu Y.Q."/>
            <person name="Puiu D."/>
            <person name="Wang H."/>
            <person name="Twardziok S.O."/>
            <person name="Deal K.R."/>
            <person name="Huo N."/>
            <person name="Zhu T."/>
            <person name="Wang L."/>
            <person name="Wang Y."/>
            <person name="McGuire P.E."/>
            <person name="Liu S."/>
            <person name="Long H."/>
            <person name="Ramasamy R.K."/>
            <person name="Rodriguez J.C."/>
            <person name="Van S.L."/>
            <person name="Yuan L."/>
            <person name="Wang Z."/>
            <person name="Xia Z."/>
            <person name="Xiao L."/>
            <person name="Anderson O.D."/>
            <person name="Ouyang S."/>
            <person name="Liang Y."/>
            <person name="Zimin A.V."/>
            <person name="Pertea G."/>
            <person name="Qi P."/>
            <person name="Bennetzen J.L."/>
            <person name="Dai X."/>
            <person name="Dawson M.W."/>
            <person name="Muller H.G."/>
            <person name="Kugler K."/>
            <person name="Rivarola-Duarte L."/>
            <person name="Spannagl M."/>
            <person name="Mayer K.F.X."/>
            <person name="Lu F.H."/>
            <person name="Bevan M.W."/>
            <person name="Leroy P."/>
            <person name="Li P."/>
            <person name="You F.M."/>
            <person name="Sun Q."/>
            <person name="Liu Z."/>
            <person name="Lyons E."/>
            <person name="Wicker T."/>
            <person name="Salzberg S.L."/>
            <person name="Devos K.M."/>
            <person name="Dvorak J."/>
        </authorList>
    </citation>
    <scope>NUCLEOTIDE SEQUENCE [LARGE SCALE GENOMIC DNA]</scope>
    <source>
        <strain evidence="2">cv. AL8/78</strain>
    </source>
</reference>
<sequence length="64" mass="7041">MAGPTWEERREIAGPNCKVEEQRRGSKSLAQPQFPSGLAHLISLPLPFFSTTGRRHGQAGVVVR</sequence>
<dbReference type="EnsemblPlants" id="AET1Gv20308800.1">
    <property type="protein sequence ID" value="AET1Gv20308800.1"/>
    <property type="gene ID" value="AET1Gv20308800"/>
</dbReference>
<feature type="compositionally biased region" description="Basic and acidic residues" evidence="1">
    <location>
        <begin position="1"/>
        <end position="24"/>
    </location>
</feature>
<organism evidence="2 3">
    <name type="scientific">Aegilops tauschii subsp. strangulata</name>
    <name type="common">Goatgrass</name>
    <dbReference type="NCBI Taxonomy" id="200361"/>
    <lineage>
        <taxon>Eukaryota</taxon>
        <taxon>Viridiplantae</taxon>
        <taxon>Streptophyta</taxon>
        <taxon>Embryophyta</taxon>
        <taxon>Tracheophyta</taxon>
        <taxon>Spermatophyta</taxon>
        <taxon>Magnoliopsida</taxon>
        <taxon>Liliopsida</taxon>
        <taxon>Poales</taxon>
        <taxon>Poaceae</taxon>
        <taxon>BOP clade</taxon>
        <taxon>Pooideae</taxon>
        <taxon>Triticodae</taxon>
        <taxon>Triticeae</taxon>
        <taxon>Triticinae</taxon>
        <taxon>Aegilops</taxon>
    </lineage>
</organism>
<reference evidence="2" key="4">
    <citation type="submission" date="2019-03" db="UniProtKB">
        <authorList>
            <consortium name="EnsemblPlants"/>
        </authorList>
    </citation>
    <scope>IDENTIFICATION</scope>
</reference>
<reference evidence="3" key="2">
    <citation type="journal article" date="2017" name="Nat. Plants">
        <title>The Aegilops tauschii genome reveals multiple impacts of transposons.</title>
        <authorList>
            <person name="Zhao G."/>
            <person name="Zou C."/>
            <person name="Li K."/>
            <person name="Wang K."/>
            <person name="Li T."/>
            <person name="Gao L."/>
            <person name="Zhang X."/>
            <person name="Wang H."/>
            <person name="Yang Z."/>
            <person name="Liu X."/>
            <person name="Jiang W."/>
            <person name="Mao L."/>
            <person name="Kong X."/>
            <person name="Jiao Y."/>
            <person name="Jia J."/>
        </authorList>
    </citation>
    <scope>NUCLEOTIDE SEQUENCE [LARGE SCALE GENOMIC DNA]</scope>
    <source>
        <strain evidence="3">cv. AL8/78</strain>
    </source>
</reference>
<evidence type="ECO:0000313" key="3">
    <source>
        <dbReference type="Proteomes" id="UP000015105"/>
    </source>
</evidence>
<evidence type="ECO:0000256" key="1">
    <source>
        <dbReference type="SAM" id="MobiDB-lite"/>
    </source>
</evidence>
<reference evidence="3" key="1">
    <citation type="journal article" date="2014" name="Science">
        <title>Ancient hybridizations among the ancestral genomes of bread wheat.</title>
        <authorList>
            <consortium name="International Wheat Genome Sequencing Consortium,"/>
            <person name="Marcussen T."/>
            <person name="Sandve S.R."/>
            <person name="Heier L."/>
            <person name="Spannagl M."/>
            <person name="Pfeifer M."/>
            <person name="Jakobsen K.S."/>
            <person name="Wulff B.B."/>
            <person name="Steuernagel B."/>
            <person name="Mayer K.F."/>
            <person name="Olsen O.A."/>
        </authorList>
    </citation>
    <scope>NUCLEOTIDE SEQUENCE [LARGE SCALE GENOMIC DNA]</scope>
    <source>
        <strain evidence="3">cv. AL8/78</strain>
    </source>
</reference>
<dbReference type="Gramene" id="AET1Gv20308800.1">
    <property type="protein sequence ID" value="AET1Gv20308800.1"/>
    <property type="gene ID" value="AET1Gv20308800"/>
</dbReference>
<accession>A0A452Y6E5</accession>
<name>A0A452Y6E5_AEGTS</name>
<dbReference type="AlphaFoldDB" id="A0A452Y6E5"/>